<keyword evidence="5" id="KW-1015">Disulfide bond</keyword>
<gene>
    <name evidence="6" type="ORF">L9F63_028254</name>
</gene>
<dbReference type="PANTHER" id="PTHR22906">
    <property type="entry name" value="PROPERDIN"/>
    <property type="match status" value="1"/>
</dbReference>
<sequence>IDSAPRNGGWSEWSAWTCSVTCGGGEGIKKRTCTNPSPNILGEDCVGDDTLEGDCNNFKCGEISP</sequence>
<dbReference type="Gene3D" id="2.20.100.10">
    <property type="entry name" value="Thrombospondin type-1 (TSP1) repeat"/>
    <property type="match status" value="1"/>
</dbReference>
<keyword evidence="2" id="KW-0964">Secreted</keyword>
<feature type="non-terminal residue" evidence="6">
    <location>
        <position position="1"/>
    </location>
</feature>
<comment type="subcellular location">
    <subcellularLocation>
        <location evidence="1">Secreted</location>
    </subcellularLocation>
</comment>
<evidence type="ECO:0000256" key="1">
    <source>
        <dbReference type="ARBA" id="ARBA00004613"/>
    </source>
</evidence>
<evidence type="ECO:0000256" key="5">
    <source>
        <dbReference type="ARBA" id="ARBA00023157"/>
    </source>
</evidence>
<accession>A0AAD7ZV75</accession>
<dbReference type="PANTHER" id="PTHR22906:SF43">
    <property type="entry name" value="PROPERDIN"/>
    <property type="match status" value="1"/>
</dbReference>
<dbReference type="AlphaFoldDB" id="A0AAD7ZV75"/>
<proteinExistence type="predicted"/>
<keyword evidence="7" id="KW-1185">Reference proteome</keyword>
<dbReference type="SMART" id="SM00209">
    <property type="entry name" value="TSP1"/>
    <property type="match status" value="1"/>
</dbReference>
<dbReference type="InterPro" id="IPR052065">
    <property type="entry name" value="Compl_asym_regulator"/>
</dbReference>
<evidence type="ECO:0000313" key="7">
    <source>
        <dbReference type="Proteomes" id="UP001233999"/>
    </source>
</evidence>
<dbReference type="FunFam" id="2.20.100.10:FF:000001">
    <property type="entry name" value="semaphorin-5A isoform X1"/>
    <property type="match status" value="1"/>
</dbReference>
<organism evidence="6 7">
    <name type="scientific">Diploptera punctata</name>
    <name type="common">Pacific beetle cockroach</name>
    <dbReference type="NCBI Taxonomy" id="6984"/>
    <lineage>
        <taxon>Eukaryota</taxon>
        <taxon>Metazoa</taxon>
        <taxon>Ecdysozoa</taxon>
        <taxon>Arthropoda</taxon>
        <taxon>Hexapoda</taxon>
        <taxon>Insecta</taxon>
        <taxon>Pterygota</taxon>
        <taxon>Neoptera</taxon>
        <taxon>Polyneoptera</taxon>
        <taxon>Dictyoptera</taxon>
        <taxon>Blattodea</taxon>
        <taxon>Blaberoidea</taxon>
        <taxon>Blaberidae</taxon>
        <taxon>Diplopterinae</taxon>
        <taxon>Diploptera</taxon>
    </lineage>
</organism>
<dbReference type="InterPro" id="IPR036383">
    <property type="entry name" value="TSP1_rpt_sf"/>
</dbReference>
<dbReference type="InterPro" id="IPR000884">
    <property type="entry name" value="TSP1_rpt"/>
</dbReference>
<protein>
    <submittedName>
        <fullName evidence="6">Uncharacterized protein</fullName>
    </submittedName>
</protein>
<reference evidence="6" key="2">
    <citation type="submission" date="2023-05" db="EMBL/GenBank/DDBJ databases">
        <authorList>
            <person name="Fouks B."/>
        </authorList>
    </citation>
    <scope>NUCLEOTIDE SEQUENCE</scope>
    <source>
        <strain evidence="6">Stay&amp;Tobe</strain>
        <tissue evidence="6">Testes</tissue>
    </source>
</reference>
<keyword evidence="4" id="KW-0677">Repeat</keyword>
<reference evidence="6" key="1">
    <citation type="journal article" date="2023" name="IScience">
        <title>Live-bearing cockroach genome reveals convergent evolutionary mechanisms linked to viviparity in insects and beyond.</title>
        <authorList>
            <person name="Fouks B."/>
            <person name="Harrison M.C."/>
            <person name="Mikhailova A.A."/>
            <person name="Marchal E."/>
            <person name="English S."/>
            <person name="Carruthers M."/>
            <person name="Jennings E.C."/>
            <person name="Chiamaka E.L."/>
            <person name="Frigard R.A."/>
            <person name="Pippel M."/>
            <person name="Attardo G.M."/>
            <person name="Benoit J.B."/>
            <person name="Bornberg-Bauer E."/>
            <person name="Tobe S.S."/>
        </authorList>
    </citation>
    <scope>NUCLEOTIDE SEQUENCE</scope>
    <source>
        <strain evidence="6">Stay&amp;Tobe</strain>
    </source>
</reference>
<name>A0AAD7ZV75_DIPPU</name>
<evidence type="ECO:0000256" key="4">
    <source>
        <dbReference type="ARBA" id="ARBA00022737"/>
    </source>
</evidence>
<feature type="non-terminal residue" evidence="6">
    <location>
        <position position="65"/>
    </location>
</feature>
<keyword evidence="3" id="KW-0732">Signal</keyword>
<dbReference type="Proteomes" id="UP001233999">
    <property type="component" value="Unassembled WGS sequence"/>
</dbReference>
<dbReference type="Pfam" id="PF00090">
    <property type="entry name" value="TSP_1"/>
    <property type="match status" value="1"/>
</dbReference>
<evidence type="ECO:0000313" key="6">
    <source>
        <dbReference type="EMBL" id="KAJ9587494.1"/>
    </source>
</evidence>
<evidence type="ECO:0000256" key="3">
    <source>
        <dbReference type="ARBA" id="ARBA00022729"/>
    </source>
</evidence>
<dbReference type="EMBL" id="JASPKZ010006266">
    <property type="protein sequence ID" value="KAJ9587494.1"/>
    <property type="molecule type" value="Genomic_DNA"/>
</dbReference>
<dbReference type="PROSITE" id="PS50092">
    <property type="entry name" value="TSP1"/>
    <property type="match status" value="1"/>
</dbReference>
<comment type="caution">
    <text evidence="6">The sequence shown here is derived from an EMBL/GenBank/DDBJ whole genome shotgun (WGS) entry which is preliminary data.</text>
</comment>
<dbReference type="SUPFAM" id="SSF82895">
    <property type="entry name" value="TSP-1 type 1 repeat"/>
    <property type="match status" value="1"/>
</dbReference>
<evidence type="ECO:0000256" key="2">
    <source>
        <dbReference type="ARBA" id="ARBA00022525"/>
    </source>
</evidence>